<evidence type="ECO:0000313" key="5">
    <source>
        <dbReference type="Proteomes" id="UP000198864"/>
    </source>
</evidence>
<dbReference type="Proteomes" id="UP000198864">
    <property type="component" value="Unassembled WGS sequence"/>
</dbReference>
<organism evidence="4 5">
    <name type="scientific">Micromonospora saelicesensis</name>
    <dbReference type="NCBI Taxonomy" id="285676"/>
    <lineage>
        <taxon>Bacteria</taxon>
        <taxon>Bacillati</taxon>
        <taxon>Actinomycetota</taxon>
        <taxon>Actinomycetes</taxon>
        <taxon>Micromonosporales</taxon>
        <taxon>Micromonosporaceae</taxon>
        <taxon>Micromonospora</taxon>
    </lineage>
</organism>
<dbReference type="AlphaFoldDB" id="A0A1C5A5J0"/>
<dbReference type="InterPro" id="IPR019949">
    <property type="entry name" value="CmoO-like"/>
</dbReference>
<protein>
    <submittedName>
        <fullName evidence="4">Luciferase family oxidoreductase, group 1</fullName>
    </submittedName>
</protein>
<dbReference type="Gene3D" id="3.20.20.30">
    <property type="entry name" value="Luciferase-like domain"/>
    <property type="match status" value="1"/>
</dbReference>
<dbReference type="InterPro" id="IPR036661">
    <property type="entry name" value="Luciferase-like_sf"/>
</dbReference>
<dbReference type="GO" id="GO:0005829">
    <property type="term" value="C:cytosol"/>
    <property type="evidence" value="ECO:0007669"/>
    <property type="project" value="TreeGrafter"/>
</dbReference>
<reference evidence="4 5" key="1">
    <citation type="submission" date="2016-06" db="EMBL/GenBank/DDBJ databases">
        <authorList>
            <person name="Kjaerup R.B."/>
            <person name="Dalgaard T.S."/>
            <person name="Juul-Madsen H.R."/>
        </authorList>
    </citation>
    <scope>NUCLEOTIDE SEQUENCE [LARGE SCALE GENOMIC DNA]</scope>
    <source>
        <strain evidence="4 5">DSM 44871</strain>
    </source>
</reference>
<dbReference type="STRING" id="285676.GA0070561_6328"/>
<dbReference type="PANTHER" id="PTHR30137">
    <property type="entry name" value="LUCIFERASE-LIKE MONOOXYGENASE"/>
    <property type="match status" value="1"/>
</dbReference>
<dbReference type="SUPFAM" id="SSF51679">
    <property type="entry name" value="Bacterial luciferase-like"/>
    <property type="match status" value="1"/>
</dbReference>
<sequence>MADENPYAGTKPAGVGLADRVITVPLSVLDLAPVAKGTTAGAALQATTELARRTEELGYHRFWVAEHHNMPAIASSAPAVLLAHLAANTSTIRLGSGGVMLPNHAPLVVAEQFGTLEALHPGRIDLGIGRAPGTDQVTALALRRTMEGLSAEGFPRELTDLMNYFSGEKPGQIIATPGRGEQPAVWLLGSSGFSAQLAGLLGLPFSFAHHFSSQNTLPALALYRQNFRPSQWLDKPYAMVAVNAVCAETDERAEWLAGPSALSFLKLRSGRPEPLSTPDEAAAYPYSEIEREFIVARRDGQAMGSPETVRRQLTDLVERTGADELMLTTLVYDVQDRVRSYELIAEQVAGGLRRSA</sequence>
<comment type="similarity">
    <text evidence="1">To bacterial alkanal monooxygenase alpha and beta chains.</text>
</comment>
<dbReference type="EMBL" id="FMCR01000008">
    <property type="protein sequence ID" value="SCF40478.1"/>
    <property type="molecule type" value="Genomic_DNA"/>
</dbReference>
<reference evidence="3 6" key="2">
    <citation type="submission" date="2018-03" db="EMBL/GenBank/DDBJ databases">
        <title>Genomic framework for the identification of Micromonospora saelicesensis and Micromonospora noduli.</title>
        <authorList>
            <person name="Riesco R."/>
            <person name="Trujillo M.E."/>
        </authorList>
    </citation>
    <scope>NUCLEOTIDE SEQUENCE [LARGE SCALE GENOMIC DNA]</scope>
    <source>
        <strain evidence="3 6">GAR05</strain>
    </source>
</reference>
<dbReference type="InterPro" id="IPR011251">
    <property type="entry name" value="Luciferase-like_dom"/>
</dbReference>
<feature type="domain" description="Luciferase-like" evidence="2">
    <location>
        <begin position="27"/>
        <end position="323"/>
    </location>
</feature>
<dbReference type="FunFam" id="3.20.20.30:FF:000002">
    <property type="entry name" value="LLM class flavin-dependent oxidoreductase"/>
    <property type="match status" value="1"/>
</dbReference>
<dbReference type="Proteomes" id="UP000249334">
    <property type="component" value="Unassembled WGS sequence"/>
</dbReference>
<proteinExistence type="predicted"/>
<dbReference type="Pfam" id="PF00296">
    <property type="entry name" value="Bac_luciferase"/>
    <property type="match status" value="1"/>
</dbReference>
<dbReference type="PANTHER" id="PTHR30137:SF6">
    <property type="entry name" value="LUCIFERASE-LIKE MONOOXYGENASE"/>
    <property type="match status" value="1"/>
</dbReference>
<dbReference type="CDD" id="cd00347">
    <property type="entry name" value="Flavin_utilizing_monoxygenases"/>
    <property type="match status" value="1"/>
</dbReference>
<dbReference type="InterPro" id="IPR050766">
    <property type="entry name" value="Bact_Lucif_Oxidored"/>
</dbReference>
<evidence type="ECO:0000313" key="3">
    <source>
        <dbReference type="EMBL" id="RAN95065.1"/>
    </source>
</evidence>
<evidence type="ECO:0000256" key="1">
    <source>
        <dbReference type="ARBA" id="ARBA00007789"/>
    </source>
</evidence>
<gene>
    <name evidence="4" type="ORF">GA0070561_6328</name>
    <name evidence="3" type="ORF">GAR05_04602</name>
</gene>
<evidence type="ECO:0000313" key="4">
    <source>
        <dbReference type="EMBL" id="SCF40478.1"/>
    </source>
</evidence>
<evidence type="ECO:0000313" key="6">
    <source>
        <dbReference type="Proteomes" id="UP000249334"/>
    </source>
</evidence>
<keyword evidence="6" id="KW-1185">Reference proteome</keyword>
<dbReference type="NCBIfam" id="TIGR03558">
    <property type="entry name" value="oxido_grp_1"/>
    <property type="match status" value="1"/>
</dbReference>
<dbReference type="EMBL" id="PXXW01000037">
    <property type="protein sequence ID" value="RAN95065.1"/>
    <property type="molecule type" value="Genomic_DNA"/>
</dbReference>
<dbReference type="GO" id="GO:0016705">
    <property type="term" value="F:oxidoreductase activity, acting on paired donors, with incorporation or reduction of molecular oxygen"/>
    <property type="evidence" value="ECO:0007669"/>
    <property type="project" value="InterPro"/>
</dbReference>
<evidence type="ECO:0000259" key="2">
    <source>
        <dbReference type="Pfam" id="PF00296"/>
    </source>
</evidence>
<name>A0A1C5A5J0_9ACTN</name>
<accession>A0A1C5A5J0</accession>